<gene>
    <name evidence="2" type="ORF">SAMN05421879_1189</name>
</gene>
<protein>
    <submittedName>
        <fullName evidence="2">Lysophospholipase L1</fullName>
    </submittedName>
</protein>
<evidence type="ECO:0000259" key="1">
    <source>
        <dbReference type="Pfam" id="PF13472"/>
    </source>
</evidence>
<evidence type="ECO:0000313" key="2">
    <source>
        <dbReference type="EMBL" id="SOC57878.1"/>
    </source>
</evidence>
<dbReference type="Gene3D" id="3.40.50.1110">
    <property type="entry name" value="SGNH hydrolase"/>
    <property type="match status" value="1"/>
</dbReference>
<dbReference type="PANTHER" id="PTHR43784">
    <property type="entry name" value="GDSL-LIKE LIPASE/ACYLHYDROLASE, PUTATIVE (AFU_ORTHOLOGUE AFUA_2G00820)-RELATED"/>
    <property type="match status" value="1"/>
</dbReference>
<sequence>MSGQGAGDGKVWERFVALGDSFTEGLSDPHPDEEDLYVGWADRVAATLAMHNSVRGRPFAYANLAIRGRLIDDVVVEQLGPALEMAPDLVSICAGGNDLLQSRTSVAHVVERVEDMIVRIRATGADVLLVTAPDVSWVSMVSRVHPRLVEYTAHAWALAQRTGCLVVDIFTLPSLRDPRMYHPDRIHLSSEGHARVAAQALWTLGLTPTGPDDWREPLGALPALSRREALLADRAWAVDHLRPWLRRHRGGHEAGEGRTAKRPELLAWDHEYDDERYEDSGR</sequence>
<dbReference type="PANTHER" id="PTHR43784:SF2">
    <property type="entry name" value="GDSL-LIKE LIPASE_ACYLHYDROLASE, PUTATIVE (AFU_ORTHOLOGUE AFUA_2G00820)-RELATED"/>
    <property type="match status" value="1"/>
</dbReference>
<name>A0A285VWA7_9MICO</name>
<dbReference type="AlphaFoldDB" id="A0A285VWA7"/>
<feature type="domain" description="SGNH hydrolase-type esterase" evidence="1">
    <location>
        <begin position="17"/>
        <end position="195"/>
    </location>
</feature>
<proteinExistence type="predicted"/>
<dbReference type="Proteomes" id="UP000219688">
    <property type="component" value="Unassembled WGS sequence"/>
</dbReference>
<evidence type="ECO:0000313" key="3">
    <source>
        <dbReference type="Proteomes" id="UP000219688"/>
    </source>
</evidence>
<dbReference type="InterPro" id="IPR013830">
    <property type="entry name" value="SGNH_hydro"/>
</dbReference>
<dbReference type="SUPFAM" id="SSF52266">
    <property type="entry name" value="SGNH hydrolase"/>
    <property type="match status" value="1"/>
</dbReference>
<keyword evidence="3" id="KW-1185">Reference proteome</keyword>
<dbReference type="Pfam" id="PF13472">
    <property type="entry name" value="Lipase_GDSL_2"/>
    <property type="match status" value="1"/>
</dbReference>
<accession>A0A285VWA7</accession>
<dbReference type="InterPro" id="IPR053140">
    <property type="entry name" value="GDSL_Rv0518-like"/>
</dbReference>
<reference evidence="3" key="1">
    <citation type="submission" date="2017-08" db="EMBL/GenBank/DDBJ databases">
        <authorList>
            <person name="Varghese N."/>
            <person name="Submissions S."/>
        </authorList>
    </citation>
    <scope>NUCLEOTIDE SEQUENCE [LARGE SCALE GENOMIC DNA]</scope>
    <source>
        <strain evidence="3">USBA17B2</strain>
    </source>
</reference>
<dbReference type="RefSeq" id="WP_097189225.1">
    <property type="nucleotide sequence ID" value="NZ_OBQK01000018.1"/>
</dbReference>
<organism evidence="2 3">
    <name type="scientific">Ornithinimicrobium cerasi</name>
    <dbReference type="NCBI Taxonomy" id="2248773"/>
    <lineage>
        <taxon>Bacteria</taxon>
        <taxon>Bacillati</taxon>
        <taxon>Actinomycetota</taxon>
        <taxon>Actinomycetes</taxon>
        <taxon>Micrococcales</taxon>
        <taxon>Ornithinimicrobiaceae</taxon>
        <taxon>Ornithinimicrobium</taxon>
    </lineage>
</organism>
<dbReference type="InterPro" id="IPR036514">
    <property type="entry name" value="SGNH_hydro_sf"/>
</dbReference>
<dbReference type="CDD" id="cd01832">
    <property type="entry name" value="SGNH_hydrolase_like_1"/>
    <property type="match status" value="1"/>
</dbReference>
<dbReference type="EMBL" id="OBQK01000018">
    <property type="protein sequence ID" value="SOC57878.1"/>
    <property type="molecule type" value="Genomic_DNA"/>
</dbReference>